<protein>
    <submittedName>
        <fullName evidence="3">MIF4G domain-containing protein</fullName>
    </submittedName>
</protein>
<evidence type="ECO:0000256" key="1">
    <source>
        <dbReference type="SAM" id="MobiDB-lite"/>
    </source>
</evidence>
<keyword evidence="2" id="KW-1185">Reference proteome</keyword>
<evidence type="ECO:0000313" key="3">
    <source>
        <dbReference type="WBParaSite" id="HCON_00036570-00001"/>
    </source>
</evidence>
<proteinExistence type="predicted"/>
<sequence length="286" mass="31595">MNEKQPKSRRKRLKPVPIRVLQCVGAEESITSTGMTEQLKNLQLEVNEPRSGSEPTLESPVESKVVLISDVSAITSTTSPVTMKEASPRSAVTKKGNIGNEENHCSPGTTSSRKKSKKRLPLSDATRSRAAKRNRLSGAVSQIRPQLKKVPAKGDDRPTHIKIEPSMPSEKSTQKRRRLKKGTSVVTESKKVLNGEEQSAVPPIEMDSRRGRLMEVINEVLGILEYPKQEKLCQALGDVLIDGVPMAVSAARQGFPEFYLRTFIQAILIHIRQISPELLSPSEEAF</sequence>
<dbReference type="AlphaFoldDB" id="A0A7I4Y0L2"/>
<accession>A0A7I4Y0L2</accession>
<evidence type="ECO:0000313" key="2">
    <source>
        <dbReference type="Proteomes" id="UP000025227"/>
    </source>
</evidence>
<dbReference type="WBParaSite" id="HCON_00036570-00001">
    <property type="protein sequence ID" value="HCON_00036570-00001"/>
    <property type="gene ID" value="HCON_00036570"/>
</dbReference>
<name>A0A7I4Y0L2_HAECO</name>
<feature type="region of interest" description="Disordered" evidence="1">
    <location>
        <begin position="78"/>
        <end position="183"/>
    </location>
</feature>
<reference evidence="3" key="1">
    <citation type="submission" date="2020-12" db="UniProtKB">
        <authorList>
            <consortium name="WormBaseParasite"/>
        </authorList>
    </citation>
    <scope>IDENTIFICATION</scope>
    <source>
        <strain evidence="3">MHco3</strain>
    </source>
</reference>
<feature type="compositionally biased region" description="Basic and acidic residues" evidence="1">
    <location>
        <begin position="152"/>
        <end position="163"/>
    </location>
</feature>
<dbReference type="Proteomes" id="UP000025227">
    <property type="component" value="Unplaced"/>
</dbReference>
<organism evidence="2 3">
    <name type="scientific">Haemonchus contortus</name>
    <name type="common">Barber pole worm</name>
    <dbReference type="NCBI Taxonomy" id="6289"/>
    <lineage>
        <taxon>Eukaryota</taxon>
        <taxon>Metazoa</taxon>
        <taxon>Ecdysozoa</taxon>
        <taxon>Nematoda</taxon>
        <taxon>Chromadorea</taxon>
        <taxon>Rhabditida</taxon>
        <taxon>Rhabditina</taxon>
        <taxon>Rhabditomorpha</taxon>
        <taxon>Strongyloidea</taxon>
        <taxon>Trichostrongylidae</taxon>
        <taxon>Haemonchus</taxon>
    </lineage>
</organism>
<dbReference type="OrthoDB" id="5858942at2759"/>